<gene>
    <name evidence="1" type="ORF">L1F29_15015</name>
</gene>
<accession>A0ABY5SKE0</accession>
<dbReference type="Proteomes" id="UP001057877">
    <property type="component" value="Chromosome"/>
</dbReference>
<protein>
    <submittedName>
        <fullName evidence="1">Uncharacterized protein</fullName>
    </submittedName>
</protein>
<dbReference type="EMBL" id="CP091430">
    <property type="protein sequence ID" value="UVI33063.1"/>
    <property type="molecule type" value="Genomic_DNA"/>
</dbReference>
<sequence>MEQARTSVIQLDRTAPIIQVSSDAAAMLLRDAVAIRDALTALVNQYTLYQFKQASLSRDLLRDIQKGNLNSFARTVNKQSGKKITAAAAKSLLAGLEHLL</sequence>
<reference evidence="1" key="1">
    <citation type="submission" date="2022-01" db="EMBL/GenBank/DDBJ databases">
        <title>Paenibacillus spongiae sp. nov., isolated from marine sponge.</title>
        <authorList>
            <person name="Li Z."/>
            <person name="Zhang M."/>
        </authorList>
    </citation>
    <scope>NUCLEOTIDE SEQUENCE</scope>
    <source>
        <strain evidence="1">PHS-Z3</strain>
    </source>
</reference>
<evidence type="ECO:0000313" key="1">
    <source>
        <dbReference type="EMBL" id="UVI33063.1"/>
    </source>
</evidence>
<name>A0ABY5SKE0_9BACL</name>
<evidence type="ECO:0000313" key="2">
    <source>
        <dbReference type="Proteomes" id="UP001057877"/>
    </source>
</evidence>
<organism evidence="1 2">
    <name type="scientific">Paenibacillus spongiae</name>
    <dbReference type="NCBI Taxonomy" id="2909671"/>
    <lineage>
        <taxon>Bacteria</taxon>
        <taxon>Bacillati</taxon>
        <taxon>Bacillota</taxon>
        <taxon>Bacilli</taxon>
        <taxon>Bacillales</taxon>
        <taxon>Paenibacillaceae</taxon>
        <taxon>Paenibacillus</taxon>
    </lineage>
</organism>
<keyword evidence="2" id="KW-1185">Reference proteome</keyword>
<proteinExistence type="predicted"/>
<dbReference type="RefSeq" id="WP_258389116.1">
    <property type="nucleotide sequence ID" value="NZ_CP091430.1"/>
</dbReference>